<evidence type="ECO:0000313" key="2">
    <source>
        <dbReference type="Proteomes" id="UP001155882"/>
    </source>
</evidence>
<dbReference type="EMBL" id="JAHWLI010000169">
    <property type="protein sequence ID" value="MBW3119067.1"/>
    <property type="molecule type" value="Genomic_DNA"/>
</dbReference>
<organism evidence="1 2">
    <name type="scientific">Providencia rettgeri</name>
    <dbReference type="NCBI Taxonomy" id="587"/>
    <lineage>
        <taxon>Bacteria</taxon>
        <taxon>Pseudomonadati</taxon>
        <taxon>Pseudomonadota</taxon>
        <taxon>Gammaproteobacteria</taxon>
        <taxon>Enterobacterales</taxon>
        <taxon>Morganellaceae</taxon>
        <taxon>Providencia</taxon>
    </lineage>
</organism>
<comment type="caution">
    <text evidence="1">The sequence shown here is derived from an EMBL/GenBank/DDBJ whole genome shotgun (WGS) entry which is preliminary data.</text>
</comment>
<name>A0A427HGL8_PRORE</name>
<dbReference type="Gene3D" id="1.20.120.330">
    <property type="entry name" value="Nucleotidyltransferases domain 2"/>
    <property type="match status" value="1"/>
</dbReference>
<evidence type="ECO:0000313" key="1">
    <source>
        <dbReference type="EMBL" id="MBW3119067.1"/>
    </source>
</evidence>
<dbReference type="Proteomes" id="UP001155882">
    <property type="component" value="Unassembled WGS sequence"/>
</dbReference>
<dbReference type="AlphaFoldDB" id="A0A427HGL8"/>
<proteinExistence type="predicted"/>
<protein>
    <submittedName>
        <fullName evidence="1">Uncharacterized protein</fullName>
    </submittedName>
</protein>
<dbReference type="RefSeq" id="WP_125892596.1">
    <property type="nucleotide sequence ID" value="NZ_ABEXNG020000038.1"/>
</dbReference>
<reference evidence="1" key="1">
    <citation type="submission" date="2021-07" db="EMBL/GenBank/DDBJ databases">
        <authorList>
            <person name="Stanton E."/>
        </authorList>
    </citation>
    <scope>NUCLEOTIDE SEQUENCE</scope>
    <source>
        <strain evidence="1">2021EL-01139</strain>
    </source>
</reference>
<accession>A0A427HGL8</accession>
<sequence length="135" mass="15224">MITPFEILNLASILHDGNSDAACINGNPELAYRNCARMAYYSMLHLSKEIVDGEHVDIDCSGIVGTHEIIIQKLLAIDSELSKSLADYLISSRSIRVKADYFINKKFTKQEAYKVLRKAEKAFSKINDNQKVKEN</sequence>
<gene>
    <name evidence="1" type="ORF">KYI77_21805</name>
</gene>
<dbReference type="OrthoDB" id="6638385at2"/>